<dbReference type="AlphaFoldDB" id="A0A9D2DDH4"/>
<feature type="domain" description="Bacteriophage CI repressor N-terminal" evidence="1">
    <location>
        <begin position="5"/>
        <end position="63"/>
    </location>
</feature>
<sequence length="255" mass="28804">MRKADILDRIVTWYGLKNKTELARFLGVTPQTISNWYSRDSIDYDLIFGRCAGVDLNWLILGKTSYIVNNKTSDLAVASDVVGTYGCTCSEPSVEGACTVSVDIDGSIYPISVPDRLLSNGPYRIYRVTDDAMVPNFQRGNYVLCRLVPNLTAKDTETDKPYVVVLKDGHAALRRLREEAHATSTFVLTADRNDPSRYPDITASVSEIESAWQVKWTISRYEEEFPDLYRHLQDMERGMADIRRAVSVGWSGQKR</sequence>
<dbReference type="Gene3D" id="2.10.109.10">
    <property type="entry name" value="Umud Fragment, subunit A"/>
    <property type="match status" value="1"/>
</dbReference>
<evidence type="ECO:0000313" key="2">
    <source>
        <dbReference type="EMBL" id="HIZ14862.1"/>
    </source>
</evidence>
<dbReference type="Gene3D" id="1.10.260.40">
    <property type="entry name" value="lambda repressor-like DNA-binding domains"/>
    <property type="match status" value="1"/>
</dbReference>
<accession>A0A9D2DDH4</accession>
<dbReference type="InterPro" id="IPR010982">
    <property type="entry name" value="Lambda_DNA-bd_dom_sf"/>
</dbReference>
<dbReference type="Pfam" id="PF07022">
    <property type="entry name" value="Phage_CI_repr"/>
    <property type="match status" value="1"/>
</dbReference>
<dbReference type="Proteomes" id="UP000824014">
    <property type="component" value="Unassembled WGS sequence"/>
</dbReference>
<dbReference type="SUPFAM" id="SSF51306">
    <property type="entry name" value="LexA/Signal peptidase"/>
    <property type="match status" value="1"/>
</dbReference>
<dbReference type="GO" id="GO:0003677">
    <property type="term" value="F:DNA binding"/>
    <property type="evidence" value="ECO:0007669"/>
    <property type="project" value="InterPro"/>
</dbReference>
<evidence type="ECO:0000313" key="3">
    <source>
        <dbReference type="Proteomes" id="UP000824014"/>
    </source>
</evidence>
<reference evidence="2" key="1">
    <citation type="journal article" date="2021" name="PeerJ">
        <title>Extensive microbial diversity within the chicken gut microbiome revealed by metagenomics and culture.</title>
        <authorList>
            <person name="Gilroy R."/>
            <person name="Ravi A."/>
            <person name="Getino M."/>
            <person name="Pursley I."/>
            <person name="Horton D.L."/>
            <person name="Alikhan N.F."/>
            <person name="Baker D."/>
            <person name="Gharbi K."/>
            <person name="Hall N."/>
            <person name="Watson M."/>
            <person name="Adriaenssens E.M."/>
            <person name="Foster-Nyarko E."/>
            <person name="Jarju S."/>
            <person name="Secka A."/>
            <person name="Antonio M."/>
            <person name="Oren A."/>
            <person name="Chaudhuri R.R."/>
            <person name="La Ragione R."/>
            <person name="Hildebrand F."/>
            <person name="Pallen M.J."/>
        </authorList>
    </citation>
    <scope>NUCLEOTIDE SEQUENCE</scope>
    <source>
        <strain evidence="2">ChiHjej11B10-19426</strain>
    </source>
</reference>
<evidence type="ECO:0000259" key="1">
    <source>
        <dbReference type="Pfam" id="PF07022"/>
    </source>
</evidence>
<name>A0A9D2DDH4_9BACT</name>
<dbReference type="GO" id="GO:0045892">
    <property type="term" value="P:negative regulation of DNA-templated transcription"/>
    <property type="evidence" value="ECO:0007669"/>
    <property type="project" value="InterPro"/>
</dbReference>
<comment type="caution">
    <text evidence="2">The sequence shown here is derived from an EMBL/GenBank/DDBJ whole genome shotgun (WGS) entry which is preliminary data.</text>
</comment>
<dbReference type="InterPro" id="IPR010744">
    <property type="entry name" value="Phage_CI_N"/>
</dbReference>
<gene>
    <name evidence="2" type="ORF">H9816_02960</name>
</gene>
<dbReference type="EMBL" id="DXCC01000008">
    <property type="protein sequence ID" value="HIZ14862.1"/>
    <property type="molecule type" value="Genomic_DNA"/>
</dbReference>
<organism evidence="2 3">
    <name type="scientific">Candidatus Tidjanibacter faecipullorum</name>
    <dbReference type="NCBI Taxonomy" id="2838766"/>
    <lineage>
        <taxon>Bacteria</taxon>
        <taxon>Pseudomonadati</taxon>
        <taxon>Bacteroidota</taxon>
        <taxon>Bacteroidia</taxon>
        <taxon>Bacteroidales</taxon>
        <taxon>Rikenellaceae</taxon>
        <taxon>Tidjanibacter</taxon>
    </lineage>
</organism>
<proteinExistence type="predicted"/>
<reference evidence="2" key="2">
    <citation type="submission" date="2021-04" db="EMBL/GenBank/DDBJ databases">
        <authorList>
            <person name="Gilroy R."/>
        </authorList>
    </citation>
    <scope>NUCLEOTIDE SEQUENCE</scope>
    <source>
        <strain evidence="2">ChiHjej11B10-19426</strain>
    </source>
</reference>
<protein>
    <submittedName>
        <fullName evidence="2">Phage repressor protein CI</fullName>
    </submittedName>
</protein>
<dbReference type="InterPro" id="IPR036286">
    <property type="entry name" value="LexA/Signal_pep-like_sf"/>
</dbReference>